<reference evidence="1 2" key="1">
    <citation type="journal article" date="2011" name="Science">
        <title>Comparative functional genomics of the fission yeasts.</title>
        <authorList>
            <person name="Rhind N."/>
            <person name="Chen Z."/>
            <person name="Yassour M."/>
            <person name="Thompson D.A."/>
            <person name="Haas B.J."/>
            <person name="Habib N."/>
            <person name="Wapinski I."/>
            <person name="Roy S."/>
            <person name="Lin M.F."/>
            <person name="Heiman D.I."/>
            <person name="Young S.K."/>
            <person name="Furuya K."/>
            <person name="Guo Y."/>
            <person name="Pidoux A."/>
            <person name="Chen H.M."/>
            <person name="Robbertse B."/>
            <person name="Goldberg J.M."/>
            <person name="Aoki K."/>
            <person name="Bayne E.H."/>
            <person name="Berlin A.M."/>
            <person name="Desjardins C.A."/>
            <person name="Dobbs E."/>
            <person name="Dukaj L."/>
            <person name="Fan L."/>
            <person name="FitzGerald M.G."/>
            <person name="French C."/>
            <person name="Gujja S."/>
            <person name="Hansen K."/>
            <person name="Keifenheim D."/>
            <person name="Levin J.Z."/>
            <person name="Mosher R.A."/>
            <person name="Mueller C.A."/>
            <person name="Pfiffner J."/>
            <person name="Priest M."/>
            <person name="Russ C."/>
            <person name="Smialowska A."/>
            <person name="Swoboda P."/>
            <person name="Sykes S.M."/>
            <person name="Vaughn M."/>
            <person name="Vengrova S."/>
            <person name="Yoder R."/>
            <person name="Zeng Q."/>
            <person name="Allshire R."/>
            <person name="Baulcombe D."/>
            <person name="Birren B.W."/>
            <person name="Brown W."/>
            <person name="Ekwall K."/>
            <person name="Kellis M."/>
            <person name="Leatherwood J."/>
            <person name="Levin H."/>
            <person name="Margalit H."/>
            <person name="Martienssen R."/>
            <person name="Nieduszynski C.A."/>
            <person name="Spatafora J.W."/>
            <person name="Friedman N."/>
            <person name="Dalgaard J.Z."/>
            <person name="Baumann P."/>
            <person name="Niki H."/>
            <person name="Regev A."/>
            <person name="Nusbaum C."/>
        </authorList>
    </citation>
    <scope>NUCLEOTIDE SEQUENCE [LARGE SCALE GENOMIC DNA]</scope>
    <source>
        <strain evidence="2">OY26 / ATCC MYA-4695 / CBS 11777 / NBRC 106824 / NRRL Y48691</strain>
    </source>
</reference>
<dbReference type="HOGENOM" id="CLU_2528749_0_0_1"/>
<dbReference type="AlphaFoldDB" id="S9XCK1"/>
<dbReference type="Proteomes" id="UP000015464">
    <property type="component" value="Unassembled WGS sequence"/>
</dbReference>
<dbReference type="RefSeq" id="XP_013022973.1">
    <property type="nucleotide sequence ID" value="XM_013167519.1"/>
</dbReference>
<proteinExistence type="predicted"/>
<accession>S9XCK1</accession>
<gene>
    <name evidence="1" type="ORF">SPOG_00012</name>
</gene>
<dbReference type="GeneID" id="25034344"/>
<evidence type="ECO:0000313" key="1">
    <source>
        <dbReference type="EMBL" id="EPY51586.1"/>
    </source>
</evidence>
<keyword evidence="2" id="KW-1185">Reference proteome</keyword>
<name>S9XCK1_SCHCR</name>
<organism evidence="1 2">
    <name type="scientific">Schizosaccharomyces cryophilus (strain OY26 / ATCC MYA-4695 / CBS 11777 / NBRC 106824 / NRRL Y48691)</name>
    <name type="common">Fission yeast</name>
    <dbReference type="NCBI Taxonomy" id="653667"/>
    <lineage>
        <taxon>Eukaryota</taxon>
        <taxon>Fungi</taxon>
        <taxon>Dikarya</taxon>
        <taxon>Ascomycota</taxon>
        <taxon>Taphrinomycotina</taxon>
        <taxon>Schizosaccharomycetes</taxon>
        <taxon>Schizosaccharomycetales</taxon>
        <taxon>Schizosaccharomycetaceae</taxon>
        <taxon>Schizosaccharomyces</taxon>
    </lineage>
</organism>
<dbReference type="EMBL" id="KE546990">
    <property type="protein sequence ID" value="EPY51586.1"/>
    <property type="molecule type" value="Genomic_DNA"/>
</dbReference>
<sequence>MRPGNSPVYTNPMIRASVVLPLLALKFWIVSSCLRLCKHTSLFLPTVNEIKLFPKPIKESFFSLERDFVLHSTGTFYCTVRNTG</sequence>
<protein>
    <submittedName>
        <fullName evidence="1">Uncharacterized protein</fullName>
    </submittedName>
</protein>
<evidence type="ECO:0000313" key="2">
    <source>
        <dbReference type="Proteomes" id="UP000015464"/>
    </source>
</evidence>